<dbReference type="Gene3D" id="1.10.1200.10">
    <property type="entry name" value="ACP-like"/>
    <property type="match status" value="1"/>
</dbReference>
<feature type="transmembrane region" description="Helical" evidence="4">
    <location>
        <begin position="852"/>
        <end position="877"/>
    </location>
</feature>
<dbReference type="CDD" id="cd05930">
    <property type="entry name" value="A_NRPS"/>
    <property type="match status" value="1"/>
</dbReference>
<evidence type="ECO:0000313" key="6">
    <source>
        <dbReference type="EMBL" id="KJZ73473.1"/>
    </source>
</evidence>
<dbReference type="Gene3D" id="2.160.10.10">
    <property type="entry name" value="Hexapeptide repeat proteins"/>
    <property type="match status" value="1"/>
</dbReference>
<dbReference type="InterPro" id="IPR006162">
    <property type="entry name" value="Ppantetheine_attach_site"/>
</dbReference>
<evidence type="ECO:0000256" key="2">
    <source>
        <dbReference type="ARBA" id="ARBA00022553"/>
    </source>
</evidence>
<dbReference type="PROSITE" id="PS00012">
    <property type="entry name" value="PHOSPHOPANTETHEINE"/>
    <property type="match status" value="1"/>
</dbReference>
<dbReference type="Pfam" id="PF00550">
    <property type="entry name" value="PP-binding"/>
    <property type="match status" value="1"/>
</dbReference>
<dbReference type="GO" id="GO:0043041">
    <property type="term" value="P:amino acid activation for nonribosomal peptide biosynthetic process"/>
    <property type="evidence" value="ECO:0007669"/>
    <property type="project" value="TreeGrafter"/>
</dbReference>
<dbReference type="SUPFAM" id="SSF51161">
    <property type="entry name" value="Trimeric LpxA-like enzymes"/>
    <property type="match status" value="3"/>
</dbReference>
<dbReference type="PROSITE" id="PS50075">
    <property type="entry name" value="CARRIER"/>
    <property type="match status" value="1"/>
</dbReference>
<dbReference type="PANTHER" id="PTHR45527">
    <property type="entry name" value="NONRIBOSOMAL PEPTIDE SYNTHETASE"/>
    <property type="match status" value="1"/>
</dbReference>
<dbReference type="PROSITE" id="PS00455">
    <property type="entry name" value="AMP_BINDING"/>
    <property type="match status" value="1"/>
</dbReference>
<evidence type="ECO:0000313" key="7">
    <source>
        <dbReference type="Proteomes" id="UP000054481"/>
    </source>
</evidence>
<dbReference type="GO" id="GO:0016874">
    <property type="term" value="F:ligase activity"/>
    <property type="evidence" value="ECO:0007669"/>
    <property type="project" value="UniProtKB-KW"/>
</dbReference>
<keyword evidence="2" id="KW-0597">Phosphoprotein</keyword>
<dbReference type="Gene3D" id="3.30.300.30">
    <property type="match status" value="1"/>
</dbReference>
<keyword evidence="7" id="KW-1185">Reference proteome</keyword>
<dbReference type="InterPro" id="IPR045851">
    <property type="entry name" value="AMP-bd_C_sf"/>
</dbReference>
<gene>
    <name evidence="6" type="ORF">HIM_07029</name>
</gene>
<keyword evidence="4" id="KW-0472">Membrane</keyword>
<dbReference type="InterPro" id="IPR012728">
    <property type="entry name" value="Pls/PosA_C"/>
</dbReference>
<dbReference type="InterPro" id="IPR042099">
    <property type="entry name" value="ANL_N_sf"/>
</dbReference>
<keyword evidence="4" id="KW-0812">Transmembrane</keyword>
<dbReference type="SUPFAM" id="SSF56801">
    <property type="entry name" value="Acetyl-CoA synthetase-like"/>
    <property type="match status" value="1"/>
</dbReference>
<protein>
    <recommendedName>
        <fullName evidence="5">Carrier domain-containing protein</fullName>
    </recommendedName>
</protein>
<dbReference type="Gene3D" id="3.40.50.12780">
    <property type="entry name" value="N-terminal domain of ligase-like"/>
    <property type="match status" value="1"/>
</dbReference>
<dbReference type="Pfam" id="PF00501">
    <property type="entry name" value="AMP-binding"/>
    <property type="match status" value="1"/>
</dbReference>
<dbReference type="Proteomes" id="UP000054481">
    <property type="component" value="Unassembled WGS sequence"/>
</dbReference>
<proteinExistence type="predicted"/>
<dbReference type="SMART" id="SM00823">
    <property type="entry name" value="PKS_PP"/>
    <property type="match status" value="1"/>
</dbReference>
<dbReference type="PANTHER" id="PTHR45527:SF1">
    <property type="entry name" value="FATTY ACID SYNTHASE"/>
    <property type="match status" value="1"/>
</dbReference>
<keyword evidence="3" id="KW-0436">Ligase</keyword>
<dbReference type="EMBL" id="KQ030534">
    <property type="protein sequence ID" value="KJZ73473.1"/>
    <property type="molecule type" value="Genomic_DNA"/>
</dbReference>
<evidence type="ECO:0000256" key="1">
    <source>
        <dbReference type="ARBA" id="ARBA00022450"/>
    </source>
</evidence>
<feature type="domain" description="Carrier" evidence="5">
    <location>
        <begin position="499"/>
        <end position="573"/>
    </location>
</feature>
<dbReference type="SUPFAM" id="SSF47336">
    <property type="entry name" value="ACP-like"/>
    <property type="match status" value="1"/>
</dbReference>
<keyword evidence="4" id="KW-1133">Transmembrane helix</keyword>
<evidence type="ECO:0000259" key="5">
    <source>
        <dbReference type="PROSITE" id="PS50075"/>
    </source>
</evidence>
<feature type="transmembrane region" description="Helical" evidence="4">
    <location>
        <begin position="1085"/>
        <end position="1109"/>
    </location>
</feature>
<feature type="transmembrane region" description="Helical" evidence="4">
    <location>
        <begin position="1061"/>
        <end position="1079"/>
    </location>
</feature>
<keyword evidence="1" id="KW-0596">Phosphopantetheine</keyword>
<dbReference type="NCBIfam" id="TIGR02353">
    <property type="entry name" value="NRPS_term_dom"/>
    <property type="match status" value="1"/>
</dbReference>
<dbReference type="GO" id="GO:0031177">
    <property type="term" value="F:phosphopantetheine binding"/>
    <property type="evidence" value="ECO:0007669"/>
    <property type="project" value="InterPro"/>
</dbReference>
<reference evidence="6 7" key="1">
    <citation type="journal article" date="2014" name="Genome Biol. Evol.">
        <title>Comparative genomics and transcriptomics analyses reveal divergent lifestyle features of nematode endoparasitic fungus Hirsutella minnesotensis.</title>
        <authorList>
            <person name="Lai Y."/>
            <person name="Liu K."/>
            <person name="Zhang X."/>
            <person name="Zhang X."/>
            <person name="Li K."/>
            <person name="Wang N."/>
            <person name="Shu C."/>
            <person name="Wu Y."/>
            <person name="Wang C."/>
            <person name="Bushley K.E."/>
            <person name="Xiang M."/>
            <person name="Liu X."/>
        </authorList>
    </citation>
    <scope>NUCLEOTIDE SEQUENCE [LARGE SCALE GENOMIC DNA]</scope>
    <source>
        <strain evidence="6 7">3608</strain>
    </source>
</reference>
<dbReference type="GO" id="GO:0005737">
    <property type="term" value="C:cytoplasm"/>
    <property type="evidence" value="ECO:0007669"/>
    <property type="project" value="TreeGrafter"/>
</dbReference>
<feature type="transmembrane region" description="Helical" evidence="4">
    <location>
        <begin position="819"/>
        <end position="840"/>
    </location>
</feature>
<dbReference type="GO" id="GO:0044550">
    <property type="term" value="P:secondary metabolite biosynthetic process"/>
    <property type="evidence" value="ECO:0007669"/>
    <property type="project" value="TreeGrafter"/>
</dbReference>
<dbReference type="InterPro" id="IPR020806">
    <property type="entry name" value="PKS_PP-bd"/>
</dbReference>
<dbReference type="InterPro" id="IPR036736">
    <property type="entry name" value="ACP-like_sf"/>
</dbReference>
<name>A0A0F7ZTP5_9HYPO</name>
<dbReference type="InterPro" id="IPR000873">
    <property type="entry name" value="AMP-dep_synth/lig_dom"/>
</dbReference>
<evidence type="ECO:0000256" key="3">
    <source>
        <dbReference type="ARBA" id="ARBA00022598"/>
    </source>
</evidence>
<dbReference type="InterPro" id="IPR011004">
    <property type="entry name" value="Trimer_LpxA-like_sf"/>
</dbReference>
<organism evidence="6 7">
    <name type="scientific">Hirsutella minnesotensis 3608</name>
    <dbReference type="NCBI Taxonomy" id="1043627"/>
    <lineage>
        <taxon>Eukaryota</taxon>
        <taxon>Fungi</taxon>
        <taxon>Dikarya</taxon>
        <taxon>Ascomycota</taxon>
        <taxon>Pezizomycotina</taxon>
        <taxon>Sordariomycetes</taxon>
        <taxon>Hypocreomycetidae</taxon>
        <taxon>Hypocreales</taxon>
        <taxon>Ophiocordycipitaceae</taxon>
        <taxon>Hirsutella</taxon>
    </lineage>
</organism>
<accession>A0A0F7ZTP5</accession>
<sequence>MADVDYQLDILQCSDLAIYDSQLTSPRRTLLDILDATTLAFPHEIALSDNVESLTYTELNLRIATKCQRLQSNGIGPGDRVGIRLSSGSVALYVTILSVLASGAAYVPVDVDDPDERADVVWTESGACAVLGDEESLVVRCPPKCQRRRPVPEDDAWIIFTSGSTGKPKGVAVTHGSAAAFVDAEADLFTAIGPGDRVLAGLSVAFDASCEEMWLAWRHAACLVPAPRSLVRAGVELGGFLADQHITVVSTVPTLASSWPLEALAHVRLLILGGEACSPTLAARLDNGHRELWNTYGPTEATVVSCAARLEANELVRIGLPLKGWKLAVIDANGRPVRWGESGELIIGGVGLGRYLDSSLDAVRMAPLPSLGWARAYRSGDIVRAERQGLVFVGRDDEQIKLGGRRLELGEIDAVLMELPGVHAAASAVRRSEMGNPLLIGYIVRQLEPREEDRDILRARLPAALIPALVTIDSIPLRTSGKADRKALPWPLPQKKATTTPTGTAGWLGEQWRRVLGITPTNTTSNFFDLGGSSLAAAQLASRLRRQCPALSVADLYRHPTLEAMAARIEILGATGPSTRVVVPTPRSAGLVQFAIMLGLFTLEGLRWLLSIALINKLAALALGPLGWAVPLSWPQVLAGWLLLASLPGRIIIAGASARLLTTGIVPGRYPRGGSAHLRLWTAQRLVAMSALDAIAGTHWCRGFAMMLGCRVGADAQLHALPPLTGLASFGARCVVEPEADVDGWWLDGDVLHVGSVTIGNGARIGTRATLMPDTVVAPFASVEPGTAASGTVTTADMTPGLNAQPEGFATRMRYTMSLLVFELLTSLSAAPALILSLIVLDRQDGFQELLIGILGLAIPATAASILCYAGIVVALVHFASNFLVRGVHSWHGTEAWAAWFTTKLVTHSRVALFPLFASLLTPAWFRALGARVGRHVEASTVLAIPSLMNVGDGAFLADDVLLAPYQLLDGQIRIGPATVDKRGFVGNSAIVGPEDAVPSESLIGVLATAPPPTEITPGSSWLGRPAIDLPRKAKPGDPRRTFDPPTHLVLARAIIESWRLLPLVCSSLLAEFVTLALATTMASFGFVGAALIGGFTLLFAGIIACAVASGAKYLLTGAIDRGEHPLWSCFVWRNELADSFIESLAVPWLARMSYGTPLLCAWLRLVGADIGPGVWCETHRLPEANLVHLGAGATVNRGCVLQTHLFHDRIMRLDALRLQPGATLGPHSIALPGAVIGTGTTVGAASLVMRAEQVPDGTRWMGNPIQPWRTEEGERVWRNPDQHV</sequence>
<dbReference type="InterPro" id="IPR020845">
    <property type="entry name" value="AMP-binding_CS"/>
</dbReference>
<dbReference type="OrthoDB" id="416786at2759"/>
<dbReference type="InterPro" id="IPR009081">
    <property type="entry name" value="PP-bd_ACP"/>
</dbReference>
<evidence type="ECO:0000256" key="4">
    <source>
        <dbReference type="SAM" id="Phobius"/>
    </source>
</evidence>